<evidence type="ECO:0000259" key="1">
    <source>
        <dbReference type="Pfam" id="PF09359"/>
    </source>
</evidence>
<dbReference type="InterPro" id="IPR042267">
    <property type="entry name" value="VTC_sf"/>
</dbReference>
<dbReference type="Gene3D" id="3.20.100.30">
    <property type="entry name" value="VTC, catalytic tunnel domain"/>
    <property type="match status" value="1"/>
</dbReference>
<protein>
    <recommendedName>
        <fullName evidence="1">VTC domain-containing protein</fullName>
    </recommendedName>
</protein>
<dbReference type="Pfam" id="PF09359">
    <property type="entry name" value="VTC"/>
    <property type="match status" value="1"/>
</dbReference>
<dbReference type="EMBL" id="JAGIOI010000001">
    <property type="protein sequence ID" value="MBP2412848.1"/>
    <property type="molecule type" value="Genomic_DNA"/>
</dbReference>
<keyword evidence="3" id="KW-1185">Reference proteome</keyword>
<evidence type="ECO:0000313" key="2">
    <source>
        <dbReference type="EMBL" id="MBP2412848.1"/>
    </source>
</evidence>
<organism evidence="2 3">
    <name type="scientific">Arthrobacter stackebrandtii</name>
    <dbReference type="NCBI Taxonomy" id="272161"/>
    <lineage>
        <taxon>Bacteria</taxon>
        <taxon>Bacillati</taxon>
        <taxon>Actinomycetota</taxon>
        <taxon>Actinomycetes</taxon>
        <taxon>Micrococcales</taxon>
        <taxon>Micrococcaceae</taxon>
        <taxon>Arthrobacter</taxon>
    </lineage>
</organism>
<accession>A0ABS4YVN3</accession>
<dbReference type="Proteomes" id="UP000711614">
    <property type="component" value="Unassembled WGS sequence"/>
</dbReference>
<feature type="domain" description="VTC" evidence="1">
    <location>
        <begin position="38"/>
        <end position="244"/>
    </location>
</feature>
<comment type="caution">
    <text evidence="2">The sequence shown here is derived from an EMBL/GenBank/DDBJ whole genome shotgun (WGS) entry which is preliminary data.</text>
</comment>
<reference evidence="2 3" key="1">
    <citation type="submission" date="2021-03" db="EMBL/GenBank/DDBJ databases">
        <title>Sequencing the genomes of 1000 actinobacteria strains.</title>
        <authorList>
            <person name="Klenk H.-P."/>
        </authorList>
    </citation>
    <scope>NUCLEOTIDE SEQUENCE [LARGE SCALE GENOMIC DNA]</scope>
    <source>
        <strain evidence="2 3">DSM 16005</strain>
    </source>
</reference>
<dbReference type="InterPro" id="IPR018966">
    <property type="entry name" value="VTC_domain"/>
</dbReference>
<proteinExistence type="predicted"/>
<evidence type="ECO:0000313" key="3">
    <source>
        <dbReference type="Proteomes" id="UP000711614"/>
    </source>
</evidence>
<gene>
    <name evidence="2" type="ORF">JOF48_001647</name>
</gene>
<dbReference type="InterPro" id="IPR033469">
    <property type="entry name" value="CYTH-like_dom_sf"/>
</dbReference>
<dbReference type="CDD" id="cd07750">
    <property type="entry name" value="PolyPPase_VTC_like"/>
    <property type="match status" value="1"/>
</dbReference>
<sequence length="272" mass="29884">MSHATVPANAATTLPASLAQLPVVSLAELNELASLQTRIDRKYVVPAHRLPGLLAGVNEEMRVLETDDIRAFAYDSVYFDTPELASYHLAAHGRRRRFKIRTRSYQDAGICFLEVKTEGSRSATVKEHIPYLPADRSTITADGAAYIRETLADTAPALSPEALAPVLETRYNRITLLLPESNSRATIDLAVTWTIPEGPQLVLSGKVVVETKSGSAPSGLDKHLWRAGIRPSRISKFATGMALLIPDLPANRWHRTLRQHMPHPTSPTRSTP</sequence>
<dbReference type="SUPFAM" id="SSF55154">
    <property type="entry name" value="CYTH-like phosphatases"/>
    <property type="match status" value="1"/>
</dbReference>
<dbReference type="RefSeq" id="WP_209679420.1">
    <property type="nucleotide sequence ID" value="NZ_JAGIOI010000001.1"/>
</dbReference>
<name>A0ABS4YVN3_9MICC</name>